<dbReference type="CDD" id="cd00110">
    <property type="entry name" value="LamG"/>
    <property type="match status" value="1"/>
</dbReference>
<keyword evidence="5" id="KW-1185">Reference proteome</keyword>
<dbReference type="EMBL" id="PZKC01000005">
    <property type="protein sequence ID" value="PTD96815.1"/>
    <property type="molecule type" value="Genomic_DNA"/>
</dbReference>
<feature type="domain" description="DUF6701" evidence="3">
    <location>
        <begin position="906"/>
        <end position="1487"/>
    </location>
</feature>
<evidence type="ECO:0000313" key="5">
    <source>
        <dbReference type="Proteomes" id="UP000241193"/>
    </source>
</evidence>
<feature type="region of interest" description="Disordered" evidence="1">
    <location>
        <begin position="687"/>
        <end position="707"/>
    </location>
</feature>
<dbReference type="Proteomes" id="UP000241193">
    <property type="component" value="Unassembled WGS sequence"/>
</dbReference>
<keyword evidence="2" id="KW-0732">Signal</keyword>
<evidence type="ECO:0000256" key="1">
    <source>
        <dbReference type="SAM" id="MobiDB-lite"/>
    </source>
</evidence>
<feature type="chain" id="PRO_5015480055" description="DUF6701 domain-containing protein" evidence="2">
    <location>
        <begin position="37"/>
        <end position="1489"/>
    </location>
</feature>
<organism evidence="4 5">
    <name type="scientific">Pseudothauera lacus</name>
    <dbReference type="NCBI Taxonomy" id="2136175"/>
    <lineage>
        <taxon>Bacteria</taxon>
        <taxon>Pseudomonadati</taxon>
        <taxon>Pseudomonadota</taxon>
        <taxon>Betaproteobacteria</taxon>
        <taxon>Rhodocyclales</taxon>
        <taxon>Zoogloeaceae</taxon>
        <taxon>Pseudothauera</taxon>
    </lineage>
</organism>
<dbReference type="Pfam" id="PF13385">
    <property type="entry name" value="Laminin_G_3"/>
    <property type="match status" value="1"/>
</dbReference>
<reference evidence="4 5" key="1">
    <citation type="submission" date="2018-03" db="EMBL/GenBank/DDBJ databases">
        <authorList>
            <person name="Keele B.F."/>
        </authorList>
    </citation>
    <scope>NUCLEOTIDE SEQUENCE [LARGE SCALE GENOMIC DNA]</scope>
    <source>
        <strain evidence="4 5">D20</strain>
    </source>
</reference>
<reference evidence="4 5" key="2">
    <citation type="submission" date="2018-04" db="EMBL/GenBank/DDBJ databases">
        <title>Thauera lacus sp. nov., isolated from an saline lake in Inner Mongolia, China.</title>
        <authorList>
            <person name="Liang Q.-Y."/>
        </authorList>
    </citation>
    <scope>NUCLEOTIDE SEQUENCE [LARGE SCALE GENOMIC DNA]</scope>
    <source>
        <strain evidence="4 5">D20</strain>
    </source>
</reference>
<dbReference type="InterPro" id="IPR046524">
    <property type="entry name" value="DUF6701"/>
</dbReference>
<dbReference type="Pfam" id="PF20419">
    <property type="entry name" value="DUF6701"/>
    <property type="match status" value="1"/>
</dbReference>
<comment type="caution">
    <text evidence="4">The sequence shown here is derived from an EMBL/GenBank/DDBJ whole genome shotgun (WGS) entry which is preliminary data.</text>
</comment>
<feature type="signal peptide" evidence="2">
    <location>
        <begin position="1"/>
        <end position="36"/>
    </location>
</feature>
<protein>
    <recommendedName>
        <fullName evidence="3">DUF6701 domain-containing protein</fullName>
    </recommendedName>
</protein>
<proteinExistence type="predicted"/>
<dbReference type="InterPro" id="IPR013320">
    <property type="entry name" value="ConA-like_dom_sf"/>
</dbReference>
<dbReference type="SUPFAM" id="SSF49899">
    <property type="entry name" value="Concanavalin A-like lectins/glucanases"/>
    <property type="match status" value="2"/>
</dbReference>
<accession>A0A2T4IGB2</accession>
<evidence type="ECO:0000256" key="2">
    <source>
        <dbReference type="SAM" id="SignalP"/>
    </source>
</evidence>
<sequence length="1489" mass="151692">MDLAMTGQLITPASSCLGRGIIAVLLTLCTVLPAHAANFGLNGSPGNPGNYPTCSGGSWSASGSTRTCSGSITLSAGDSIVPNSELTLIVFGGITLQGNNTLGSATDRLDVQTRWGAIQANGTGNTLYGNLSSTSSGAINLNGTNLTGTILTNGSSNLTDSTVSGTVNARSGVTARDTEIGGDITANSGEIRLSGGRVSGDVESACCRVYATDTDISGSITANNGRITLVGGTVIGNVHSNCCAVIATNTDITGNVSSNGSPVSISGGTILGNITASSNTITLTTNTTVVGNVTAGGWNGSLSIDGSSRVIGICTPDHPRCNASALPPPVAAYAMDEAVWSGATGEVVDGSGNARHGTAIDGAATTAPGAICRAGRFDGGSHVQVDNLSSVLSGTASLSFWIRTTQTGDDTNWRAPGVSGVEQAGGTNDIFWGWLDASGRIGISKGNDDNARSTVAINDGQWHHIVLTRNASSGAYTIYIDGSLNRSGTTGSGAVTTPFSSIGRIENTNASAAAAYLVGDVDEVLIFDSVLDAGQVADIHAKQSAGKNLDGSERLCPPAFQCVSDNFARSEVGDDWAVTNRSGSFGNPRIVDGRLRLTDNTANVATAATFQRVFPSAGNLVTLEFDFHAYGGSGADGIAVVLSDAAQTPAPGGYGGSLGYANRSGVSGFAGGWIGVALDTYGNYSNPTEGRNGGPGRRQNSVAMRGSGSGQTGYAYIAGTATLSPTLRTTAGQRYRITIDSQTAGQSWVTVERDTGSGFQTLIGPVNVLASAGQAAVPENLLLTLTGSTGGSNDNHEIDNLDVCALRMEPLQNPINHFRIVHDGSGLTCAPESVTIQACANNACSALYAGSVDLTLQPANTSSQYWLGGSNSKTFSGGSAVFQLRRNTAGTATLGIATSIPTAANVTRCFRNGVEGNCTLQFNASGLVFDIPTLIANRPQGEIVISARRTDPANPETCAPALTGARTVGFRSQYADPATGSARVHVDGSAISNTATWTNLTLDFDANADARISVRYADAGLMTLLARYQGSAANEDSGLTLNGSDDFVVKPAGFCIDSSAAGAHCLAGDHTCPAFARAGALFPLGIRAVAWEVDGDGDLCTGNATTPNYRQGGIVLGSEVVAPLAGQPGSTGVNALDLVAADGGERNLQQSVSEVGVFRFTATPPAGAYFGETVAGGHSLPIGRFIPARLAASANTPVLENACNASFTYLGSPFGYLVAPQLTVSGLNIAGGVTLNYAGPFWRLPAALGGRSHGNAAATAATLAEDDAGTVAWSGTEIYDGSAVASLTNVQLRYGKPATPLAPFAASVDLDIPAAALTDSDGACYDANGDGACDALRIGAIAGTELRWGRLAVDNAHQHLETQPVNVVVRAEHYDGSRFVTNADDNCSALGAPAHLRLDNNQQNGRVDGSIAVGNGSTTASGFGTFAAGVLQLQFSAPGAGNPGFVDLTPQLNAAGMSWLGAPDTPRGRATWGLYRGNPSVIRMREVWR</sequence>
<gene>
    <name evidence="4" type="ORF">C8261_08385</name>
</gene>
<dbReference type="InterPro" id="IPR001791">
    <property type="entry name" value="Laminin_G"/>
</dbReference>
<evidence type="ECO:0000259" key="3">
    <source>
        <dbReference type="Pfam" id="PF20419"/>
    </source>
</evidence>
<dbReference type="Gene3D" id="2.60.120.200">
    <property type="match status" value="2"/>
</dbReference>
<evidence type="ECO:0000313" key="4">
    <source>
        <dbReference type="EMBL" id="PTD96815.1"/>
    </source>
</evidence>
<name>A0A2T4IGB2_9RHOO</name>